<dbReference type="EMBL" id="CP013244">
    <property type="protein sequence ID" value="ANP45914.1"/>
    <property type="molecule type" value="Genomic_DNA"/>
</dbReference>
<evidence type="ECO:0008006" key="5">
    <source>
        <dbReference type="Google" id="ProtNLM"/>
    </source>
</evidence>
<dbReference type="InterPro" id="IPR017113">
    <property type="entry name" value="Antirestriction_ArdC"/>
</dbReference>
<reference evidence="3 4" key="1">
    <citation type="submission" date="2015-11" db="EMBL/GenBank/DDBJ databases">
        <title>Whole-Genome Sequence of Candidatus Oderbacter manganicum from the National Park Lower Oder Valley, Germany.</title>
        <authorList>
            <person name="Braun B."/>
            <person name="Liere K."/>
            <person name="Szewzyk U."/>
        </authorList>
    </citation>
    <scope>NUCLEOTIDE SEQUENCE [LARGE SCALE GENOMIC DNA]</scope>
    <source>
        <strain evidence="3 4">OTSz_A_272</strain>
    </source>
</reference>
<sequence>MSSSSPNHAPRDLGAEITSKILAALDQGVMPWRKPWDGARTSPALPRRATGECYRGVNTIILWHAAATQGYTSPYWMSFKQAVKLGARVRKGEHGERIVYYGAAERTRTTSDGHECKEAFRFLKSYVAFNADQIDGLPNLFHPAPCAAAALPLNAHECWFNGLGITRILSRDIACYVPSRDVIAMPPLGAFDSAEAYAATLNHEAVHATAAPHRVGRQLPPRADIEKLAAEELVAEIGAAILGAHLNLPPAHIFDHAAYIEHWMNLLRSDKRAFLHAAAQAQAAVDWLLMKSPPVGRVSDAQCEHDTGGGEISFASCLQHLKGFSYVAT</sequence>
<dbReference type="Proteomes" id="UP000092498">
    <property type="component" value="Chromosome"/>
</dbReference>
<dbReference type="AlphaFoldDB" id="A0A1B1AH77"/>
<gene>
    <name evidence="3" type="ORF">ATE48_08260</name>
</gene>
<dbReference type="Pfam" id="PF08401">
    <property type="entry name" value="ArdcN"/>
    <property type="match status" value="1"/>
</dbReference>
<name>A0A1B1AH77_9PROT</name>
<dbReference type="OrthoDB" id="9792687at2"/>
<evidence type="ECO:0000313" key="3">
    <source>
        <dbReference type="EMBL" id="ANP45914.1"/>
    </source>
</evidence>
<dbReference type="InParanoid" id="A0A1B1AH77"/>
<organism evidence="3 4">
    <name type="scientific">Candidatus Viadribacter manganicus</name>
    <dbReference type="NCBI Taxonomy" id="1759059"/>
    <lineage>
        <taxon>Bacteria</taxon>
        <taxon>Pseudomonadati</taxon>
        <taxon>Pseudomonadota</taxon>
        <taxon>Alphaproteobacteria</taxon>
        <taxon>Hyphomonadales</taxon>
        <taxon>Hyphomonadaceae</taxon>
        <taxon>Candidatus Viadribacter</taxon>
    </lineage>
</organism>
<dbReference type="PIRSF" id="PIRSF037112">
    <property type="entry name" value="Antirestriction_ArdC"/>
    <property type="match status" value="1"/>
</dbReference>
<dbReference type="Pfam" id="PF18818">
    <property type="entry name" value="MPTase-PolyVal"/>
    <property type="match status" value="1"/>
</dbReference>
<protein>
    <recommendedName>
        <fullName evidence="5">Antirestriction protein ArdC</fullName>
    </recommendedName>
</protein>
<dbReference type="InterPro" id="IPR013610">
    <property type="entry name" value="ArdC_N"/>
</dbReference>
<evidence type="ECO:0000259" key="2">
    <source>
        <dbReference type="Pfam" id="PF18818"/>
    </source>
</evidence>
<dbReference type="KEGG" id="cbot:ATE48_08260"/>
<feature type="domain" description="N-terminal" evidence="1">
    <location>
        <begin position="12"/>
        <end position="129"/>
    </location>
</feature>
<dbReference type="STRING" id="1759059.ATE48_08260"/>
<dbReference type="RefSeq" id="WP_066770022.1">
    <property type="nucleotide sequence ID" value="NZ_CP013244.1"/>
</dbReference>
<evidence type="ECO:0000259" key="1">
    <source>
        <dbReference type="Pfam" id="PF08401"/>
    </source>
</evidence>
<dbReference type="GO" id="GO:0003697">
    <property type="term" value="F:single-stranded DNA binding"/>
    <property type="evidence" value="ECO:0007669"/>
    <property type="project" value="InterPro"/>
</dbReference>
<evidence type="ECO:0000313" key="4">
    <source>
        <dbReference type="Proteomes" id="UP000092498"/>
    </source>
</evidence>
<dbReference type="InterPro" id="IPR041459">
    <property type="entry name" value="MPTase-PolyVal"/>
</dbReference>
<keyword evidence="4" id="KW-1185">Reference proteome</keyword>
<accession>A0A1B1AH77</accession>
<proteinExistence type="predicted"/>
<feature type="domain" description="Polyvalent protein metallopeptidase" evidence="2">
    <location>
        <begin position="158"/>
        <end position="280"/>
    </location>
</feature>